<keyword evidence="3" id="KW-1185">Reference proteome</keyword>
<evidence type="ECO:0000313" key="2">
    <source>
        <dbReference type="EMBL" id="KAA8589187.1"/>
    </source>
</evidence>
<accession>A0A5J5D555</accession>
<proteinExistence type="predicted"/>
<dbReference type="Proteomes" id="UP000327493">
    <property type="component" value="Chromosome 10"/>
</dbReference>
<gene>
    <name evidence="2" type="ORF">FQN60_010532</name>
</gene>
<feature type="compositionally biased region" description="Gly residues" evidence="1">
    <location>
        <begin position="122"/>
        <end position="133"/>
    </location>
</feature>
<name>A0A5J5D555_9PERO</name>
<dbReference type="EMBL" id="VOFY01000010">
    <property type="protein sequence ID" value="KAA8589187.1"/>
    <property type="molecule type" value="Genomic_DNA"/>
</dbReference>
<comment type="caution">
    <text evidence="2">The sequence shown here is derived from an EMBL/GenBank/DDBJ whole genome shotgun (WGS) entry which is preliminary data.</text>
</comment>
<evidence type="ECO:0000313" key="3">
    <source>
        <dbReference type="Proteomes" id="UP000327493"/>
    </source>
</evidence>
<evidence type="ECO:0000256" key="1">
    <source>
        <dbReference type="SAM" id="MobiDB-lite"/>
    </source>
</evidence>
<feature type="region of interest" description="Disordered" evidence="1">
    <location>
        <begin position="104"/>
        <end position="161"/>
    </location>
</feature>
<organism evidence="2 3">
    <name type="scientific">Etheostoma spectabile</name>
    <name type="common">orangethroat darter</name>
    <dbReference type="NCBI Taxonomy" id="54343"/>
    <lineage>
        <taxon>Eukaryota</taxon>
        <taxon>Metazoa</taxon>
        <taxon>Chordata</taxon>
        <taxon>Craniata</taxon>
        <taxon>Vertebrata</taxon>
        <taxon>Euteleostomi</taxon>
        <taxon>Actinopterygii</taxon>
        <taxon>Neopterygii</taxon>
        <taxon>Teleostei</taxon>
        <taxon>Neoteleostei</taxon>
        <taxon>Acanthomorphata</taxon>
        <taxon>Eupercaria</taxon>
        <taxon>Perciformes</taxon>
        <taxon>Percoidei</taxon>
        <taxon>Percidae</taxon>
        <taxon>Etheostomatinae</taxon>
        <taxon>Etheostoma</taxon>
    </lineage>
</organism>
<feature type="region of interest" description="Disordered" evidence="1">
    <location>
        <begin position="46"/>
        <end position="72"/>
    </location>
</feature>
<sequence>MAVLSNITKQTVLYIYTCRHLLSVSAGELITVHPVQNLLGRGPLSLLPHAHGRGSRQDQDQPFEGRAQPGDTHVVGKVEESIRPGVAVVNLIEWLADTSRLTQRTQERHRGRGVRWRCQGPLEGGAGRRGGSGSSHCSAESQRGGLRAGQARRRAQGLRGQDVARRLHRGRHEALGKFVLLVRARLCGRLPFD</sequence>
<protein>
    <submittedName>
        <fullName evidence="2">Uncharacterized protein</fullName>
    </submittedName>
</protein>
<reference evidence="2 3" key="1">
    <citation type="submission" date="2019-08" db="EMBL/GenBank/DDBJ databases">
        <title>A chromosome-level genome assembly, high-density linkage maps, and genome scans reveal the genomic architecture of hybrid incompatibilities underlying speciation via character displacement in darters (Percidae: Etheostominae).</title>
        <authorList>
            <person name="Moran R.L."/>
            <person name="Catchen J.M."/>
            <person name="Fuller R.C."/>
        </authorList>
    </citation>
    <scope>NUCLEOTIDE SEQUENCE [LARGE SCALE GENOMIC DNA]</scope>
    <source>
        <strain evidence="2">EspeVRDwgs_2016</strain>
        <tissue evidence="2">Muscle</tissue>
    </source>
</reference>
<dbReference type="AlphaFoldDB" id="A0A5J5D555"/>